<comment type="subcellular location">
    <subcellularLocation>
        <location evidence="1">Cell membrane</location>
    </subcellularLocation>
</comment>
<feature type="domain" description="PDGLE" evidence="7">
    <location>
        <begin position="10"/>
        <end position="112"/>
    </location>
</feature>
<feature type="transmembrane region" description="Helical" evidence="6">
    <location>
        <begin position="89"/>
        <end position="111"/>
    </location>
</feature>
<dbReference type="EMBL" id="JALN02000001">
    <property type="protein sequence ID" value="KDE97956.1"/>
    <property type="molecule type" value="Genomic_DNA"/>
</dbReference>
<evidence type="ECO:0000256" key="5">
    <source>
        <dbReference type="ARBA" id="ARBA00023136"/>
    </source>
</evidence>
<dbReference type="OrthoDB" id="4843785at2"/>
<evidence type="ECO:0000256" key="6">
    <source>
        <dbReference type="SAM" id="Phobius"/>
    </source>
</evidence>
<dbReference type="Pfam" id="PF13190">
    <property type="entry name" value="PDGLE"/>
    <property type="match status" value="1"/>
</dbReference>
<dbReference type="GO" id="GO:0005886">
    <property type="term" value="C:plasma membrane"/>
    <property type="evidence" value="ECO:0007669"/>
    <property type="project" value="UniProtKB-SubCell"/>
</dbReference>
<dbReference type="AlphaFoldDB" id="A0A064CE44"/>
<protein>
    <submittedName>
        <fullName evidence="8">Membrane protein</fullName>
    </submittedName>
</protein>
<keyword evidence="5 6" id="KW-0472">Membrane</keyword>
<name>A0A064CE44_9MYCO</name>
<evidence type="ECO:0000256" key="4">
    <source>
        <dbReference type="ARBA" id="ARBA00022989"/>
    </source>
</evidence>
<dbReference type="STRING" id="1440774.Y900_003115"/>
<evidence type="ECO:0000259" key="7">
    <source>
        <dbReference type="Pfam" id="PF13190"/>
    </source>
</evidence>
<evidence type="ECO:0000313" key="8">
    <source>
        <dbReference type="EMBL" id="KDE97956.1"/>
    </source>
</evidence>
<dbReference type="RefSeq" id="WP_036338870.1">
    <property type="nucleotide sequence ID" value="NZ_JALN02000001.1"/>
</dbReference>
<proteinExistence type="predicted"/>
<evidence type="ECO:0000256" key="1">
    <source>
        <dbReference type="ARBA" id="ARBA00004236"/>
    </source>
</evidence>
<sequence length="118" mass="12230">MSSQGVARSRRFWVGFGVAILLIAGVVSYFASTSPDGLDSATLQGCQVVHTDHGQQLTGQCIAQHASAHTMSASPLADYTIFGHPATSGLAGVIGAVVVLGIAFGGFWLIARSRRAKD</sequence>
<evidence type="ECO:0000313" key="9">
    <source>
        <dbReference type="Proteomes" id="UP000022835"/>
    </source>
</evidence>
<comment type="caution">
    <text evidence="8">The sequence shown here is derived from an EMBL/GenBank/DDBJ whole genome shotgun (WGS) entry which is preliminary data.</text>
</comment>
<dbReference type="InterPro" id="IPR025937">
    <property type="entry name" value="PDGLE_dom"/>
</dbReference>
<evidence type="ECO:0000256" key="3">
    <source>
        <dbReference type="ARBA" id="ARBA00022692"/>
    </source>
</evidence>
<dbReference type="eggNOG" id="COG0310">
    <property type="taxonomic scope" value="Bacteria"/>
</dbReference>
<keyword evidence="4 6" id="KW-1133">Transmembrane helix</keyword>
<organism evidence="8 9">
    <name type="scientific">Mycolicibacterium aromaticivorans JS19b1 = JCM 16368</name>
    <dbReference type="NCBI Taxonomy" id="1440774"/>
    <lineage>
        <taxon>Bacteria</taxon>
        <taxon>Bacillati</taxon>
        <taxon>Actinomycetota</taxon>
        <taxon>Actinomycetes</taxon>
        <taxon>Mycobacteriales</taxon>
        <taxon>Mycobacteriaceae</taxon>
        <taxon>Mycolicibacterium</taxon>
    </lineage>
</organism>
<accession>A0A064CE44</accession>
<keyword evidence="2" id="KW-1003">Cell membrane</keyword>
<keyword evidence="9" id="KW-1185">Reference proteome</keyword>
<reference evidence="8" key="1">
    <citation type="submission" date="2014-05" db="EMBL/GenBank/DDBJ databases">
        <title>Genome sequence of Mycobacterium aromaticivorans strain JS19b1T (= DSM 45407T).</title>
        <authorList>
            <person name="Kwak Y."/>
            <person name="Park G.-S."/>
            <person name="Li Q.X."/>
            <person name="Lee S.-E."/>
            <person name="Shin J.-H."/>
        </authorList>
    </citation>
    <scope>NUCLEOTIDE SEQUENCE [LARGE SCALE GENOMIC DNA]</scope>
    <source>
        <strain evidence="8">JS19b1</strain>
    </source>
</reference>
<feature type="transmembrane region" description="Helical" evidence="6">
    <location>
        <begin position="12"/>
        <end position="31"/>
    </location>
</feature>
<keyword evidence="3 6" id="KW-0812">Transmembrane</keyword>
<gene>
    <name evidence="8" type="ORF">Y900_003115</name>
</gene>
<dbReference type="Proteomes" id="UP000022835">
    <property type="component" value="Unassembled WGS sequence"/>
</dbReference>
<evidence type="ECO:0000256" key="2">
    <source>
        <dbReference type="ARBA" id="ARBA00022475"/>
    </source>
</evidence>